<dbReference type="EMBL" id="AMQN01004517">
    <property type="status" value="NOT_ANNOTATED_CDS"/>
    <property type="molecule type" value="Genomic_DNA"/>
</dbReference>
<dbReference type="HOGENOM" id="CLU_840161_0_0_1"/>
<dbReference type="InterPro" id="IPR029063">
    <property type="entry name" value="SAM-dependent_MTases_sf"/>
</dbReference>
<reference evidence="3" key="1">
    <citation type="submission" date="2012-12" db="EMBL/GenBank/DDBJ databases">
        <authorList>
            <person name="Hellsten U."/>
            <person name="Grimwood J."/>
            <person name="Chapman J.A."/>
            <person name="Shapiro H."/>
            <person name="Aerts A."/>
            <person name="Otillar R.P."/>
            <person name="Terry A.Y."/>
            <person name="Boore J.L."/>
            <person name="Simakov O."/>
            <person name="Marletaz F."/>
            <person name="Cho S.-J."/>
            <person name="Edsinger-Gonzales E."/>
            <person name="Havlak P."/>
            <person name="Kuo D.-H."/>
            <person name="Larsson T."/>
            <person name="Lv J."/>
            <person name="Arendt D."/>
            <person name="Savage R."/>
            <person name="Osoegawa K."/>
            <person name="de Jong P."/>
            <person name="Lindberg D.R."/>
            <person name="Seaver E.C."/>
            <person name="Weisblat D.A."/>
            <person name="Putnam N.H."/>
            <person name="Grigoriev I.V."/>
            <person name="Rokhsar D.S."/>
        </authorList>
    </citation>
    <scope>NUCLEOTIDE SEQUENCE</scope>
    <source>
        <strain evidence="3">I ESC-2004</strain>
    </source>
</reference>
<reference evidence="2" key="3">
    <citation type="submission" date="2015-06" db="UniProtKB">
        <authorList>
            <consortium name="EnsemblMetazoa"/>
        </authorList>
    </citation>
    <scope>IDENTIFICATION</scope>
</reference>
<dbReference type="OMA" id="IHRPGPM"/>
<evidence type="ECO:0000313" key="2">
    <source>
        <dbReference type="EnsemblMetazoa" id="CapteP187136"/>
    </source>
</evidence>
<dbReference type="EnsemblMetazoa" id="CapteT187136">
    <property type="protein sequence ID" value="CapteP187136"/>
    <property type="gene ID" value="CapteG187136"/>
</dbReference>
<gene>
    <name evidence="1" type="ORF">CAPTEDRAFT_187136</name>
</gene>
<keyword evidence="3" id="KW-1185">Reference proteome</keyword>
<dbReference type="SUPFAM" id="SSF53335">
    <property type="entry name" value="S-adenosyl-L-methionine-dependent methyltransferases"/>
    <property type="match status" value="1"/>
</dbReference>
<evidence type="ECO:0000313" key="1">
    <source>
        <dbReference type="EMBL" id="ELU15659.1"/>
    </source>
</evidence>
<organism evidence="1">
    <name type="scientific">Capitella teleta</name>
    <name type="common">Polychaete worm</name>
    <dbReference type="NCBI Taxonomy" id="283909"/>
    <lineage>
        <taxon>Eukaryota</taxon>
        <taxon>Metazoa</taxon>
        <taxon>Spiralia</taxon>
        <taxon>Lophotrochozoa</taxon>
        <taxon>Annelida</taxon>
        <taxon>Polychaeta</taxon>
        <taxon>Sedentaria</taxon>
        <taxon>Scolecida</taxon>
        <taxon>Capitellidae</taxon>
        <taxon>Capitella</taxon>
    </lineage>
</organism>
<proteinExistence type="predicted"/>
<accession>R7VAN4</accession>
<evidence type="ECO:0008006" key="4">
    <source>
        <dbReference type="Google" id="ProtNLM"/>
    </source>
</evidence>
<sequence>MATYHLGPETPAPFAVLSEGHMRKNVSVPFLSDQLRFSFGESYEARMCELIHKYLELNTDDRLCYIGDPRGTFVPMLQEKFCLVKPVTTVVPGHIHFEEGPTHRMLAIRVASVGAEDYFRREATKETPAVFDKILMHDAMNYFDEHRNTFQNIKKCLAPGGKVLIIHRPGEMMTLPIFKDAQQRICDNDQPYDAFIRDLTATHLEVTWEVECLPVKMDRDRWYAMIQDHFPPQLENVSAFEVNLGLRELSEGVMKYSEGTIEFADRLLFVTGAECDAPFPRIRRHSKLGAESVVPASSKILGRRVKYELEVTPELRSLVRAKERNDLQAPKNNCSLFN</sequence>
<dbReference type="EMBL" id="KB293691">
    <property type="protein sequence ID" value="ELU15659.1"/>
    <property type="molecule type" value="Genomic_DNA"/>
</dbReference>
<evidence type="ECO:0000313" key="3">
    <source>
        <dbReference type="Proteomes" id="UP000014760"/>
    </source>
</evidence>
<dbReference type="Proteomes" id="UP000014760">
    <property type="component" value="Unassembled WGS sequence"/>
</dbReference>
<reference evidence="1 3" key="2">
    <citation type="journal article" date="2013" name="Nature">
        <title>Insights into bilaterian evolution from three spiralian genomes.</title>
        <authorList>
            <person name="Simakov O."/>
            <person name="Marletaz F."/>
            <person name="Cho S.J."/>
            <person name="Edsinger-Gonzales E."/>
            <person name="Havlak P."/>
            <person name="Hellsten U."/>
            <person name="Kuo D.H."/>
            <person name="Larsson T."/>
            <person name="Lv J."/>
            <person name="Arendt D."/>
            <person name="Savage R."/>
            <person name="Osoegawa K."/>
            <person name="de Jong P."/>
            <person name="Grimwood J."/>
            <person name="Chapman J.A."/>
            <person name="Shapiro H."/>
            <person name="Aerts A."/>
            <person name="Otillar R.P."/>
            <person name="Terry A.Y."/>
            <person name="Boore J.L."/>
            <person name="Grigoriev I.V."/>
            <person name="Lindberg D.R."/>
            <person name="Seaver E.C."/>
            <person name="Weisblat D.A."/>
            <person name="Putnam N.H."/>
            <person name="Rokhsar D.S."/>
        </authorList>
    </citation>
    <scope>NUCLEOTIDE SEQUENCE</scope>
    <source>
        <strain evidence="1 3">I ESC-2004</strain>
    </source>
</reference>
<name>R7VAN4_CAPTE</name>
<dbReference type="OrthoDB" id="10015857at2759"/>
<dbReference type="Gene3D" id="3.40.50.150">
    <property type="entry name" value="Vaccinia Virus protein VP39"/>
    <property type="match status" value="1"/>
</dbReference>
<protein>
    <recommendedName>
        <fullName evidence="4">Methyltransferase domain-containing protein</fullName>
    </recommendedName>
</protein>
<dbReference type="AlphaFoldDB" id="R7VAN4"/>